<name>A0A5D4SKW9_9BACI</name>
<gene>
    <name evidence="1" type="ORF">FZD47_10120</name>
</gene>
<evidence type="ECO:0000313" key="1">
    <source>
        <dbReference type="EMBL" id="TYS63860.1"/>
    </source>
</evidence>
<accession>A0A5D4SKW9</accession>
<comment type="caution">
    <text evidence="1">The sequence shown here is derived from an EMBL/GenBank/DDBJ whole genome shotgun (WGS) entry which is preliminary data.</text>
</comment>
<reference evidence="1 2" key="1">
    <citation type="submission" date="2019-08" db="EMBL/GenBank/DDBJ databases">
        <title>Bacillus genomes from the desert of Cuatro Cienegas, Coahuila.</title>
        <authorList>
            <person name="Olmedo-Alvarez G."/>
        </authorList>
    </citation>
    <scope>NUCLEOTIDE SEQUENCE [LARGE SCALE GENOMIC DNA]</scope>
    <source>
        <strain evidence="1 2">CH37_1T</strain>
    </source>
</reference>
<dbReference type="Proteomes" id="UP000323732">
    <property type="component" value="Unassembled WGS sequence"/>
</dbReference>
<proteinExistence type="predicted"/>
<protein>
    <submittedName>
        <fullName evidence="1">Uncharacterized protein</fullName>
    </submittedName>
</protein>
<sequence length="125" mass="14559">MSTSIYYTAKRKQKLTSAEQDLIDQLLERYSVDDDIEEYLRTGEGHNWTSFFIYDPESPSEPDIIFEGSTELPDNSEDAMFDGVDHWASLLADIRNVLEGAEWHVHVDDHSLVWDEQNKEYNLTQ</sequence>
<dbReference type="EMBL" id="VTES01000003">
    <property type="protein sequence ID" value="TYS63860.1"/>
    <property type="molecule type" value="Genomic_DNA"/>
</dbReference>
<dbReference type="AlphaFoldDB" id="A0A5D4SKW9"/>
<dbReference type="RefSeq" id="WP_148949747.1">
    <property type="nucleotide sequence ID" value="NZ_VTES01000003.1"/>
</dbReference>
<evidence type="ECO:0000313" key="2">
    <source>
        <dbReference type="Proteomes" id="UP000323732"/>
    </source>
</evidence>
<organism evidence="1 2">
    <name type="scientific">Bacillus infantis</name>
    <dbReference type="NCBI Taxonomy" id="324767"/>
    <lineage>
        <taxon>Bacteria</taxon>
        <taxon>Bacillati</taxon>
        <taxon>Bacillota</taxon>
        <taxon>Bacilli</taxon>
        <taxon>Bacillales</taxon>
        <taxon>Bacillaceae</taxon>
        <taxon>Bacillus</taxon>
    </lineage>
</organism>